<protein>
    <submittedName>
        <fullName evidence="1">Uncharacterized protein</fullName>
    </submittedName>
</protein>
<evidence type="ECO:0000313" key="1">
    <source>
        <dbReference type="EMBL" id="DAD76058.1"/>
    </source>
</evidence>
<dbReference type="EMBL" id="BK014795">
    <property type="protein sequence ID" value="DAD76058.1"/>
    <property type="molecule type" value="Genomic_DNA"/>
</dbReference>
<accession>A0A8S5M1E7</accession>
<name>A0A8S5M1E7_9CAUD</name>
<proteinExistence type="predicted"/>
<sequence>MIYNIFKQIRIWFVLLRADIQLRYAIKEAKEKYSRRNVRYYVIPNYDHRLITCNRSEVRKYRTDGYFAHSVRIDDFNRECFYYTPYANGKNPISAKERALKRRSWLNYVLQAKGLI</sequence>
<reference evidence="1" key="1">
    <citation type="journal article" date="2021" name="Proc. Natl. Acad. Sci. U.S.A.">
        <title>A Catalog of Tens of Thousands of Viruses from Human Metagenomes Reveals Hidden Associations with Chronic Diseases.</title>
        <authorList>
            <person name="Tisza M.J."/>
            <person name="Buck C.B."/>
        </authorList>
    </citation>
    <scope>NUCLEOTIDE SEQUENCE</scope>
    <source>
        <strain evidence="1">CtIi96</strain>
    </source>
</reference>
<organism evidence="1">
    <name type="scientific">Podoviridae sp. ctIi96</name>
    <dbReference type="NCBI Taxonomy" id="2826550"/>
    <lineage>
        <taxon>Viruses</taxon>
        <taxon>Duplodnaviria</taxon>
        <taxon>Heunggongvirae</taxon>
        <taxon>Uroviricota</taxon>
        <taxon>Caudoviricetes</taxon>
    </lineage>
</organism>